<protein>
    <submittedName>
        <fullName evidence="2">DgyrCDS13566</fullName>
    </submittedName>
</protein>
<dbReference type="Proteomes" id="UP000549394">
    <property type="component" value="Unassembled WGS sequence"/>
</dbReference>
<name>A0A7I8WB11_9ANNE</name>
<keyword evidence="1" id="KW-0175">Coiled coil</keyword>
<evidence type="ECO:0000313" key="3">
    <source>
        <dbReference type="Proteomes" id="UP000549394"/>
    </source>
</evidence>
<reference evidence="2 3" key="1">
    <citation type="submission" date="2020-08" db="EMBL/GenBank/DDBJ databases">
        <authorList>
            <person name="Hejnol A."/>
        </authorList>
    </citation>
    <scope>NUCLEOTIDE SEQUENCE [LARGE SCALE GENOMIC DNA]</scope>
</reference>
<dbReference type="EMBL" id="CAJFCJ010000026">
    <property type="protein sequence ID" value="CAD5125326.1"/>
    <property type="molecule type" value="Genomic_DNA"/>
</dbReference>
<sequence>MGLGLYKVSTTFPFVSSYTLPQCTAKSQTIIKSELADNIRKFLREEVDHHMDNNVFKIPDYKIRILLNFLELASDNLDLADQHIWLLKRIMSNSMNLTELQQALSVLEETIEDKTAEEIKDNIKNVKHHIRNLRISAMKIKNDYKTVITEIPCTDFTSTEIEEQIIDKFSKKAN</sequence>
<dbReference type="AlphaFoldDB" id="A0A7I8WB11"/>
<feature type="coiled-coil region" evidence="1">
    <location>
        <begin position="97"/>
        <end position="136"/>
    </location>
</feature>
<accession>A0A7I8WB11</accession>
<gene>
    <name evidence="2" type="ORF">DGYR_LOCUS12714</name>
</gene>
<organism evidence="2 3">
    <name type="scientific">Dimorphilus gyrociliatus</name>
    <dbReference type="NCBI Taxonomy" id="2664684"/>
    <lineage>
        <taxon>Eukaryota</taxon>
        <taxon>Metazoa</taxon>
        <taxon>Spiralia</taxon>
        <taxon>Lophotrochozoa</taxon>
        <taxon>Annelida</taxon>
        <taxon>Polychaeta</taxon>
        <taxon>Polychaeta incertae sedis</taxon>
        <taxon>Dinophilidae</taxon>
        <taxon>Dimorphilus</taxon>
    </lineage>
</organism>
<evidence type="ECO:0000256" key="1">
    <source>
        <dbReference type="SAM" id="Coils"/>
    </source>
</evidence>
<comment type="caution">
    <text evidence="2">The sequence shown here is derived from an EMBL/GenBank/DDBJ whole genome shotgun (WGS) entry which is preliminary data.</text>
</comment>
<proteinExistence type="predicted"/>
<keyword evidence="3" id="KW-1185">Reference proteome</keyword>
<evidence type="ECO:0000313" key="2">
    <source>
        <dbReference type="EMBL" id="CAD5125326.1"/>
    </source>
</evidence>